<dbReference type="AlphaFoldDB" id="A0A0F5JTI1"/>
<comment type="caution">
    <text evidence="1">The sequence shown here is derived from an EMBL/GenBank/DDBJ whole genome shotgun (WGS) entry which is preliminary data.</text>
</comment>
<dbReference type="Proteomes" id="UP000033618">
    <property type="component" value="Unassembled WGS sequence"/>
</dbReference>
<evidence type="ECO:0000313" key="1">
    <source>
        <dbReference type="EMBL" id="KKB61118.1"/>
    </source>
</evidence>
<sequence length="79" mass="9227">MDHVADRRRPWRDLEAITGISRQRWRSAYLGVQRLNDEMICALGEHWPQYICWLVTGDVHCAEAQTEPENARTGKNFSN</sequence>
<protein>
    <recommendedName>
        <fullName evidence="3">DNA-binding protein</fullName>
    </recommendedName>
</protein>
<evidence type="ECO:0000313" key="2">
    <source>
        <dbReference type="Proteomes" id="UP000033618"/>
    </source>
</evidence>
<organism evidence="1 2">
    <name type="scientific">Robbsia andropogonis</name>
    <dbReference type="NCBI Taxonomy" id="28092"/>
    <lineage>
        <taxon>Bacteria</taxon>
        <taxon>Pseudomonadati</taxon>
        <taxon>Pseudomonadota</taxon>
        <taxon>Betaproteobacteria</taxon>
        <taxon>Burkholderiales</taxon>
        <taxon>Burkholderiaceae</taxon>
        <taxon>Robbsia</taxon>
    </lineage>
</organism>
<dbReference type="Gene3D" id="1.10.260.40">
    <property type="entry name" value="lambda repressor-like DNA-binding domains"/>
    <property type="match status" value="1"/>
</dbReference>
<accession>A0A0F5JTI1</accession>
<reference evidence="1 2" key="1">
    <citation type="submission" date="2015-03" db="EMBL/GenBank/DDBJ databases">
        <title>Draft Genome Sequence of Burkholderia andropogonis type strain ICMP2807, isolated from Sorghum bicolor.</title>
        <authorList>
            <person name="Lopes-Santos L."/>
            <person name="Castro D.B."/>
            <person name="Ottoboni L.M."/>
            <person name="Park D."/>
            <person name="Weirc B.S."/>
            <person name="Destefano S.A."/>
        </authorList>
    </citation>
    <scope>NUCLEOTIDE SEQUENCE [LARGE SCALE GENOMIC DNA]</scope>
    <source>
        <strain evidence="1 2">ICMP2807</strain>
    </source>
</reference>
<proteinExistence type="predicted"/>
<dbReference type="EMBL" id="LAQU01000070">
    <property type="protein sequence ID" value="KKB61118.1"/>
    <property type="molecule type" value="Genomic_DNA"/>
</dbReference>
<dbReference type="GO" id="GO:0003677">
    <property type="term" value="F:DNA binding"/>
    <property type="evidence" value="ECO:0007669"/>
    <property type="project" value="InterPro"/>
</dbReference>
<keyword evidence="2" id="KW-1185">Reference proteome</keyword>
<name>A0A0F5JTI1_9BURK</name>
<dbReference type="PATRIC" id="fig|28092.6.peg.5924"/>
<gene>
    <name evidence="1" type="ORF">WM40_25080</name>
</gene>
<dbReference type="InterPro" id="IPR010982">
    <property type="entry name" value="Lambda_DNA-bd_dom_sf"/>
</dbReference>
<evidence type="ECO:0008006" key="3">
    <source>
        <dbReference type="Google" id="ProtNLM"/>
    </source>
</evidence>